<dbReference type="PROSITE" id="PS50011">
    <property type="entry name" value="PROTEIN_KINASE_DOM"/>
    <property type="match status" value="1"/>
</dbReference>
<keyword evidence="5" id="KW-0472">Membrane</keyword>
<keyword evidence="4" id="KW-0067">ATP-binding</keyword>
<dbReference type="AlphaFoldDB" id="A0A0C2WDE4"/>
<reference evidence="7 9" key="1">
    <citation type="submission" date="2014-04" db="EMBL/GenBank/DDBJ databases">
        <title>Evolutionary Origins and Diversification of the Mycorrhizal Mutualists.</title>
        <authorList>
            <consortium name="DOE Joint Genome Institute"/>
            <consortium name="Mycorrhizal Genomics Consortium"/>
            <person name="Kohler A."/>
            <person name="Kuo A."/>
            <person name="Nagy L.G."/>
            <person name="Floudas D."/>
            <person name="Copeland A."/>
            <person name="Barry K.W."/>
            <person name="Cichocki N."/>
            <person name="Veneault-Fourrey C."/>
            <person name="LaButti K."/>
            <person name="Lindquist E.A."/>
            <person name="Lipzen A."/>
            <person name="Lundell T."/>
            <person name="Morin E."/>
            <person name="Murat C."/>
            <person name="Riley R."/>
            <person name="Ohm R."/>
            <person name="Sun H."/>
            <person name="Tunlid A."/>
            <person name="Henrissat B."/>
            <person name="Grigoriev I.V."/>
            <person name="Hibbett D.S."/>
            <person name="Martin F."/>
        </authorList>
    </citation>
    <scope>NUCLEOTIDE SEQUENCE [LARGE SCALE GENOMIC DNA]</scope>
    <source>
        <strain evidence="7 9">Koide BX008</strain>
    </source>
</reference>
<proteinExistence type="predicted"/>
<dbReference type="Proteomes" id="UP000054549">
    <property type="component" value="Unassembled WGS sequence"/>
</dbReference>
<sequence length="339" mass="38093">MQPPWSPQLGRLLVSTAIICSVAFLNLVLLPPTPTGSAPATLDYILLPWEQSIVQALYRWVWKNLFISIAAASVTIGLILLAKKYLLPPSLPSSRLSPLAQYNQPLYYSTLLVLQLLKLYQHFLLSSLPSSRLSPQASTQRDQPSDPTVLTPEQYRLLESPLTGLTQHDLPSDPNLYKAYLCRVFSIKSADVIDFTGLVDRTRFIAAGGSGEVWEASWKGLDNRALPMVAVKLVRLPPLRDEVHKDKRFKTIKRELLVWSKLDHSHILPLIGTARIEGDANLPAVISPWMKNGNVMEFLKQNLSFPASRFLKNIIKGLHYLHIKNKVTSQSHHSRKIVT</sequence>
<dbReference type="InterPro" id="IPR051681">
    <property type="entry name" value="Ser/Thr_Kinases-Pseudokinases"/>
</dbReference>
<dbReference type="EMBL" id="KN818957">
    <property type="protein sequence ID" value="KIL54082.1"/>
    <property type="molecule type" value="Genomic_DNA"/>
</dbReference>
<keyword evidence="1" id="KW-0808">Transferase</keyword>
<evidence type="ECO:0000313" key="7">
    <source>
        <dbReference type="EMBL" id="KIL54038.1"/>
    </source>
</evidence>
<dbReference type="PANTHER" id="PTHR44329">
    <property type="entry name" value="SERINE/THREONINE-PROTEIN KINASE TNNI3K-RELATED"/>
    <property type="match status" value="1"/>
</dbReference>
<dbReference type="GO" id="GO:0004674">
    <property type="term" value="F:protein serine/threonine kinase activity"/>
    <property type="evidence" value="ECO:0007669"/>
    <property type="project" value="TreeGrafter"/>
</dbReference>
<dbReference type="InterPro" id="IPR001245">
    <property type="entry name" value="Ser-Thr/Tyr_kinase_cat_dom"/>
</dbReference>
<dbReference type="SUPFAM" id="SSF56112">
    <property type="entry name" value="Protein kinase-like (PK-like)"/>
    <property type="match status" value="1"/>
</dbReference>
<keyword evidence="5" id="KW-1133">Transmembrane helix</keyword>
<dbReference type="OrthoDB" id="3236663at2759"/>
<feature type="domain" description="Protein kinase" evidence="6">
    <location>
        <begin position="199"/>
        <end position="339"/>
    </location>
</feature>
<evidence type="ECO:0000259" key="6">
    <source>
        <dbReference type="PROSITE" id="PS50011"/>
    </source>
</evidence>
<evidence type="ECO:0000256" key="3">
    <source>
        <dbReference type="ARBA" id="ARBA00022777"/>
    </source>
</evidence>
<evidence type="ECO:0000256" key="2">
    <source>
        <dbReference type="ARBA" id="ARBA00022741"/>
    </source>
</evidence>
<keyword evidence="9" id="KW-1185">Reference proteome</keyword>
<dbReference type="EMBL" id="KN819003">
    <property type="protein sequence ID" value="KIL54038.1"/>
    <property type="molecule type" value="Genomic_DNA"/>
</dbReference>
<feature type="non-terminal residue" evidence="7">
    <location>
        <position position="1"/>
    </location>
</feature>
<dbReference type="PANTHER" id="PTHR44329:SF288">
    <property type="entry name" value="MITOGEN-ACTIVATED PROTEIN KINASE KINASE KINASE 20"/>
    <property type="match status" value="1"/>
</dbReference>
<evidence type="ECO:0000256" key="5">
    <source>
        <dbReference type="SAM" id="Phobius"/>
    </source>
</evidence>
<evidence type="ECO:0000313" key="9">
    <source>
        <dbReference type="Proteomes" id="UP000054549"/>
    </source>
</evidence>
<accession>A0A0C2WDE4</accession>
<dbReference type="GO" id="GO:0005524">
    <property type="term" value="F:ATP binding"/>
    <property type="evidence" value="ECO:0007669"/>
    <property type="project" value="UniProtKB-KW"/>
</dbReference>
<dbReference type="Pfam" id="PF07714">
    <property type="entry name" value="PK_Tyr_Ser-Thr"/>
    <property type="match status" value="1"/>
</dbReference>
<name>A0A0C2WDE4_AMAMK</name>
<evidence type="ECO:0000313" key="8">
    <source>
        <dbReference type="EMBL" id="KIL54082.1"/>
    </source>
</evidence>
<evidence type="ECO:0000256" key="1">
    <source>
        <dbReference type="ARBA" id="ARBA00022679"/>
    </source>
</evidence>
<dbReference type="HOGENOM" id="CLU_818800_0_0_1"/>
<dbReference type="InterPro" id="IPR000719">
    <property type="entry name" value="Prot_kinase_dom"/>
</dbReference>
<organism evidence="7 9">
    <name type="scientific">Amanita muscaria (strain Koide BX008)</name>
    <dbReference type="NCBI Taxonomy" id="946122"/>
    <lineage>
        <taxon>Eukaryota</taxon>
        <taxon>Fungi</taxon>
        <taxon>Dikarya</taxon>
        <taxon>Basidiomycota</taxon>
        <taxon>Agaricomycotina</taxon>
        <taxon>Agaricomycetes</taxon>
        <taxon>Agaricomycetidae</taxon>
        <taxon>Agaricales</taxon>
        <taxon>Pluteineae</taxon>
        <taxon>Amanitaceae</taxon>
        <taxon>Amanita</taxon>
    </lineage>
</organism>
<gene>
    <name evidence="8" type="ORF">M378DRAFT_174454</name>
    <name evidence="7" type="ORF">M378DRAFT_174473</name>
</gene>
<dbReference type="InterPro" id="IPR011009">
    <property type="entry name" value="Kinase-like_dom_sf"/>
</dbReference>
<feature type="transmembrane region" description="Helical" evidence="5">
    <location>
        <begin position="12"/>
        <end position="30"/>
    </location>
</feature>
<keyword evidence="2" id="KW-0547">Nucleotide-binding</keyword>
<evidence type="ECO:0000256" key="4">
    <source>
        <dbReference type="ARBA" id="ARBA00022840"/>
    </source>
</evidence>
<protein>
    <recommendedName>
        <fullName evidence="6">Protein kinase domain-containing protein</fullName>
    </recommendedName>
</protein>
<feature type="transmembrane region" description="Helical" evidence="5">
    <location>
        <begin position="65"/>
        <end position="86"/>
    </location>
</feature>
<keyword evidence="3" id="KW-0418">Kinase</keyword>
<dbReference type="Gene3D" id="1.10.510.10">
    <property type="entry name" value="Transferase(Phosphotransferase) domain 1"/>
    <property type="match status" value="1"/>
</dbReference>
<keyword evidence="5" id="KW-0812">Transmembrane</keyword>
<dbReference type="STRING" id="946122.A0A0C2WDE4"/>